<evidence type="ECO:0000313" key="2">
    <source>
        <dbReference type="EMBL" id="NIX75216.1"/>
    </source>
</evidence>
<keyword evidence="3" id="KW-1185">Reference proteome</keyword>
<reference evidence="2 3" key="1">
    <citation type="submission" date="2020-03" db="EMBL/GenBank/DDBJ databases">
        <title>The genome sequence of Microvirga sp. c23x22.</title>
        <authorList>
            <person name="Zhang X."/>
        </authorList>
    </citation>
    <scope>NUCLEOTIDE SEQUENCE [LARGE SCALE GENOMIC DNA]</scope>
    <source>
        <strain evidence="3">c23x22</strain>
    </source>
</reference>
<sequence>MRPNRRLFLIGGGATAAAAVFAERTFARPRAAAATTSIEVTAKPIDHLSSTDPGRSRFGNLLFRGGLDLRSPDSRFGGFSALWRSPDGARIVSVADNAQWLTARVKTSDGRLSGLTEAKLAPLLHEDGRPLGRTGYYDTESLAIDNGVAYVGIERKHAIMRFGWGTSGMAARGSLVTLPETIRGEIKNLPNNRSLEAIGVAPSRSPLAGAVVTIAERSGGLEEPTRGFIVTGPRTGAFSVRRSYGYDISDLAFLPSGEMLLLERQFSIFEGFRIRIRRVAADAIKPDAIVDGAVIFESDSSHQIDNMEGLAVHQEAGETVLTLISDDNFSRFQRTLLLEFALVA</sequence>
<evidence type="ECO:0000259" key="1">
    <source>
        <dbReference type="Pfam" id="PF13449"/>
    </source>
</evidence>
<dbReference type="Pfam" id="PF13449">
    <property type="entry name" value="Phytase-like"/>
    <property type="match status" value="1"/>
</dbReference>
<organism evidence="2 3">
    <name type="scientific">Microvirga terricola</name>
    <dbReference type="NCBI Taxonomy" id="2719797"/>
    <lineage>
        <taxon>Bacteria</taxon>
        <taxon>Pseudomonadati</taxon>
        <taxon>Pseudomonadota</taxon>
        <taxon>Alphaproteobacteria</taxon>
        <taxon>Hyphomicrobiales</taxon>
        <taxon>Methylobacteriaceae</taxon>
        <taxon>Microvirga</taxon>
    </lineage>
</organism>
<evidence type="ECO:0000313" key="3">
    <source>
        <dbReference type="Proteomes" id="UP000707352"/>
    </source>
</evidence>
<gene>
    <name evidence="2" type="ORF">HB375_01140</name>
</gene>
<comment type="caution">
    <text evidence="2">The sequence shown here is derived from an EMBL/GenBank/DDBJ whole genome shotgun (WGS) entry which is preliminary data.</text>
</comment>
<dbReference type="InterPro" id="IPR014567">
    <property type="entry name" value="UCP031900"/>
</dbReference>
<protein>
    <submittedName>
        <fullName evidence="2">Twin-arginine translocation pathway signal</fullName>
    </submittedName>
</protein>
<feature type="domain" description="Phytase-like" evidence="1">
    <location>
        <begin position="75"/>
        <end position="329"/>
    </location>
</feature>
<dbReference type="InterPro" id="IPR027372">
    <property type="entry name" value="Phytase-like_dom"/>
</dbReference>
<dbReference type="PROSITE" id="PS51318">
    <property type="entry name" value="TAT"/>
    <property type="match status" value="1"/>
</dbReference>
<dbReference type="EMBL" id="JAATJS010000001">
    <property type="protein sequence ID" value="NIX75216.1"/>
    <property type="molecule type" value="Genomic_DNA"/>
</dbReference>
<accession>A0ABX0V8A7</accession>
<dbReference type="PIRSF" id="PIRSF031900">
    <property type="entry name" value="UCP031900"/>
    <property type="match status" value="1"/>
</dbReference>
<proteinExistence type="predicted"/>
<dbReference type="RefSeq" id="WP_167671114.1">
    <property type="nucleotide sequence ID" value="NZ_JAATJS010000001.1"/>
</dbReference>
<dbReference type="Proteomes" id="UP000707352">
    <property type="component" value="Unassembled WGS sequence"/>
</dbReference>
<dbReference type="InterPro" id="IPR006311">
    <property type="entry name" value="TAT_signal"/>
</dbReference>
<name>A0ABX0V8A7_9HYPH</name>